<feature type="domain" description="TIR" evidence="5">
    <location>
        <begin position="27"/>
        <end position="193"/>
    </location>
</feature>
<dbReference type="InterPro" id="IPR058192">
    <property type="entry name" value="WHD_ROQ1-like"/>
</dbReference>
<dbReference type="Pfam" id="PF23282">
    <property type="entry name" value="WHD_ROQ1"/>
    <property type="match status" value="2"/>
</dbReference>
<keyword evidence="1" id="KW-0433">Leucine-rich repeat</keyword>
<dbReference type="PANTHER" id="PTHR11017:SF570">
    <property type="entry name" value="DISEASE RESISTANCE PROTEIN (TIR-NBS CLASS)-RELATED"/>
    <property type="match status" value="1"/>
</dbReference>
<dbReference type="GO" id="GO:0043531">
    <property type="term" value="F:ADP binding"/>
    <property type="evidence" value="ECO:0007669"/>
    <property type="project" value="InterPro"/>
</dbReference>
<evidence type="ECO:0000313" key="7">
    <source>
        <dbReference type="RefSeq" id="XP_018842226.1"/>
    </source>
</evidence>
<dbReference type="InterPro" id="IPR035897">
    <property type="entry name" value="Toll_tir_struct_dom_sf"/>
</dbReference>
<dbReference type="PROSITE" id="PS50104">
    <property type="entry name" value="TIR"/>
    <property type="match status" value="1"/>
</dbReference>
<dbReference type="InterPro" id="IPR027417">
    <property type="entry name" value="P-loop_NTPase"/>
</dbReference>
<dbReference type="KEGG" id="jre:109007137"/>
<dbReference type="SMART" id="SM00255">
    <property type="entry name" value="TIR"/>
    <property type="match status" value="1"/>
</dbReference>
<evidence type="ECO:0000313" key="8">
    <source>
        <dbReference type="RefSeq" id="XP_018842227.1"/>
    </source>
</evidence>
<evidence type="ECO:0000313" key="10">
    <source>
        <dbReference type="RefSeq" id="XP_018842229.1"/>
    </source>
</evidence>
<keyword evidence="3" id="KW-0611">Plant defense</keyword>
<evidence type="ECO:0000256" key="4">
    <source>
        <dbReference type="ARBA" id="ARBA00023027"/>
    </source>
</evidence>
<dbReference type="Gene3D" id="3.40.50.10140">
    <property type="entry name" value="Toll/interleukin-1 receptor homology (TIR) domain"/>
    <property type="match status" value="1"/>
</dbReference>
<evidence type="ECO:0000313" key="6">
    <source>
        <dbReference type="Proteomes" id="UP000235220"/>
    </source>
</evidence>
<proteinExistence type="predicted"/>
<dbReference type="RefSeq" id="XP_018842227.1">
    <property type="nucleotide sequence ID" value="XM_018986682.2"/>
</dbReference>
<dbReference type="RefSeq" id="XP_018842226.1">
    <property type="nucleotide sequence ID" value="XM_018986681.2"/>
</dbReference>
<dbReference type="RefSeq" id="XP_018842229.1">
    <property type="nucleotide sequence ID" value="XM_018986684.2"/>
</dbReference>
<dbReference type="SUPFAM" id="SSF52200">
    <property type="entry name" value="Toll/Interleukin receptor TIR domain"/>
    <property type="match status" value="1"/>
</dbReference>
<dbReference type="Gene3D" id="3.80.10.10">
    <property type="entry name" value="Ribonuclease Inhibitor"/>
    <property type="match status" value="6"/>
</dbReference>
<keyword evidence="4" id="KW-0520">NAD</keyword>
<dbReference type="FunFam" id="3.40.50.10140:FF:000007">
    <property type="entry name" value="Disease resistance protein (TIR-NBS-LRR class)"/>
    <property type="match status" value="1"/>
</dbReference>
<evidence type="ECO:0000256" key="1">
    <source>
        <dbReference type="ARBA" id="ARBA00022614"/>
    </source>
</evidence>
<evidence type="ECO:0000256" key="3">
    <source>
        <dbReference type="ARBA" id="ARBA00022821"/>
    </source>
</evidence>
<dbReference type="SUPFAM" id="SSF52540">
    <property type="entry name" value="P-loop containing nucleoside triphosphate hydrolases"/>
    <property type="match status" value="2"/>
</dbReference>
<evidence type="ECO:0000256" key="2">
    <source>
        <dbReference type="ARBA" id="ARBA00022737"/>
    </source>
</evidence>
<dbReference type="InterPro" id="IPR003593">
    <property type="entry name" value="AAA+_ATPase"/>
</dbReference>
<dbReference type="InterPro" id="IPR042197">
    <property type="entry name" value="Apaf_helical"/>
</dbReference>
<dbReference type="InterPro" id="IPR002182">
    <property type="entry name" value="NB-ARC"/>
</dbReference>
<sequence length="2343" mass="266131">MTSSNVSSGVLLSSASSSNSSSLSSQWSYDVFLSFRGEDTRNNFIVHLYKDLRQNEINTYMDNEELRRGEEISLVLLKAIEESRISIIVFSENYASSTWCLDELMKILKCKESKQQKVLPVFYKVEPSTVRHQKYSFEEALAKHEEKFKDDAKVQRWKTALNQAACLSGLHLKINENESKFIEEIVQEVSKIVLNRTYLHVAEYPVGINSRVEDINMLLCIKENDTRMIGIFGVGGIGKTTIAKEMYNLITDQFEGSCFLANVRESSKQDQGGLVKLQQTILSDILKDSSLKVSNVDRGMNLIMERLCRKRILLVLDDVDCLDQLKKLCGRRDWFGSGSRIIITTRDEGLLTKHHVHFKYRMKEMDQDEALQLFSQHAFKSDKPDDTFADVIKLALKCSGGLPLALQVIGSNLYGEDKHFWKSELEKYKRIPEENIHKKLKISYDGLDDLTKKIFLDIACFFKGDEREYVTKILDSCGFYAYVGIKKLNDKCLITIDQYDGSQYLRMHDLLQDMGREIVRQESPEELGKQSRLWFHKDVREVLEKNKGTEQIEGILIDLPREDCKTQMSTKALAKLKNLRIFINRSASFSDRLKYFSNELRVLDWLECPLEFLPSTLHGEKLTVLKMQGSMIRDLGTRVLYKNLTSIDFSESKYLTKISDLSSCSNLEKLILNDCESLVEVHDSVGFLDKLVELNFLECSSLKNLPRSFKLRSLKLFELRGCTSLEYFPEIECKMEHLKHLYLESTVIKELSSSITYLIGLEQFFLRWCESLEYLPINIFQLERLMVVHIQDCPIFVNFGKEVGQNGQSMPCTQELLPLSPPKSNFSLCTLILSGSGIVSLPPWIEGLVGLSRLDLAGCEQLEKILQLPPSIEVVNAPRCIRLVEVHDSVGFLDKLVQLDFTNCSSLKKLPRSFKLRSLKVLRLEGCTSLEYFPEIKSEMEHLKCVRLHSIVIQELPSSITYLTGLKELYLKGCKSLVRLPINIFELKSLWAVNIINCPNLVNFGKEVGQNGQSMPCTQKNEISSGKELFPLPPPESNNLSRTYNFSSSLRKLSLSGSGIVSLPPCIKAFVGLSHLDLRGCKQLEEIIHLPPNIEEVEAFGCGLLEHFHHASFGMPNLKRLTKVDLSECNKVKVDVGNQAPDPFLVKERFRWKDSSRIIYPGSRIPKWFKYCKETTSYSNSIEIEIDHNEFTRRIVALVLCFVPVAISYITISIDGQQIRNDMWLRPSMDTHCVCLQYIAGNHIDQMLSRSYRKGNNIRFTFGSDLKEAIFKSAGVHLIYIDPAFQKMLKRKEALKKVVHISGFSSAKFRNKSECIVKSFQEVSSKLPNRTCLHVAKYAVGLKSRVEDIYMFLRIEIINETRMIGVFGTGGIGKTTIAKEVYNRIADQFEGGCFLAEVRENSKPDKGGLIQLQEKILSDILRYPKVEVDDVDRGINMIQKKLHCKKVLLVLDDIDCLDQLEKLSGRCDWFGLGSRIIITTRDEHLLDKHHVHFKYRMKEMDHDEALQLFSQHAFKSDKPDDAFVDVIKLALKCAGGLPLALQVIGSNLYEKDIRFWKSELKKYKSIQEENIHKKLKISYDGLDDPTKKIFLDIACFFKGHKREYVTKILDNCGFFAYAGINNLNDKCLITIDEHDQLMMHDLLEDMGREIVRQESPEEPGKRSRLYFHEDVREVLEENKGTEQIEGILINQHWNLPWLDCINNLRSEVFAKMERLKILIIRNVHFYGELNYLSNELRVLDWPDCHLEFLPSSFHGEKLIVFNIRGSNIRDVGTSLQSKNLTSIDLSDSHNLTNISDLSSCSNLEKLILGRCGSLVEVHDSVGFLNKLVELNFTSCSSLKKLPRSFKLRCLVLLELGGCTSLEYFPEIECEMEHLKHLWLESTVIQKLPSSITNLTGLDKLYLEGCKSLVHLPINIFQLESLKDVSVKYCPNFGKEVGHNGQSMPCTQENEISSSMELLSLPPLESNNLFNFSSSLRKLSLFDCGIVSLPPCIEGFVGLSKLKLRFCKQLEEILHLPPNIEDVNASGCSNLKNFLPESNNLSQTYNFSSSLKTLNLSGSSIVNLPPCIEGFVGLFKLNLTFCKQLEEILHLPPNIEVVDASGCSSLKNFLPESDNLSQTYNFSSSLRTLNLSCSGIVNLPSCIEGFVGLLELNLTFCKQLEEILHLPPNIEVVDASGCSSLKNFLPESDNLSQTYNFSSSLRTLNLSCSGIVNLPSCIEGFVGLLELNLTFCKQLEEILHLPPNIEVVDASGCSSLKNFLPESDNLSQTYNFSSSLRTLNLSCSGIVNLPPCIEGFVGLFELDLTFCKQLEGILHLPPNIKMVDTTGCKKLEVVVGNLAPILWN</sequence>
<dbReference type="PRINTS" id="PR00364">
    <property type="entry name" value="DISEASERSIST"/>
</dbReference>
<dbReference type="InterPro" id="IPR044974">
    <property type="entry name" value="Disease_R_plants"/>
</dbReference>
<dbReference type="SMART" id="SM00382">
    <property type="entry name" value="AAA"/>
    <property type="match status" value="2"/>
</dbReference>
<evidence type="ECO:0000259" key="5">
    <source>
        <dbReference type="PROSITE" id="PS50104"/>
    </source>
</evidence>
<dbReference type="SUPFAM" id="SSF52058">
    <property type="entry name" value="L domain-like"/>
    <property type="match status" value="4"/>
</dbReference>
<dbReference type="Pfam" id="PF00931">
    <property type="entry name" value="NB-ARC"/>
    <property type="match status" value="2"/>
</dbReference>
<evidence type="ECO:0000313" key="9">
    <source>
        <dbReference type="RefSeq" id="XP_018842228.1"/>
    </source>
</evidence>
<dbReference type="InterPro" id="IPR058546">
    <property type="entry name" value="RPS4B/Roq1-like_LRR"/>
</dbReference>
<name>A0A2I4GEA1_JUGRE</name>
<dbReference type="InterPro" id="IPR032675">
    <property type="entry name" value="LRR_dom_sf"/>
</dbReference>
<organism evidence="6 9">
    <name type="scientific">Juglans regia</name>
    <name type="common">English walnut</name>
    <dbReference type="NCBI Taxonomy" id="51240"/>
    <lineage>
        <taxon>Eukaryota</taxon>
        <taxon>Viridiplantae</taxon>
        <taxon>Streptophyta</taxon>
        <taxon>Embryophyta</taxon>
        <taxon>Tracheophyta</taxon>
        <taxon>Spermatophyta</taxon>
        <taxon>Magnoliopsida</taxon>
        <taxon>eudicotyledons</taxon>
        <taxon>Gunneridae</taxon>
        <taxon>Pentapetalae</taxon>
        <taxon>rosids</taxon>
        <taxon>fabids</taxon>
        <taxon>Fagales</taxon>
        <taxon>Juglandaceae</taxon>
        <taxon>Juglans</taxon>
    </lineage>
</organism>
<dbReference type="Pfam" id="PF23286">
    <property type="entry name" value="LRR_13"/>
    <property type="match status" value="3"/>
</dbReference>
<dbReference type="Gene3D" id="1.10.8.430">
    <property type="entry name" value="Helical domain of apoptotic protease-activating factors"/>
    <property type="match status" value="2"/>
</dbReference>
<accession>A0A2I4GEA1</accession>
<dbReference type="Gene3D" id="3.40.50.300">
    <property type="entry name" value="P-loop containing nucleotide triphosphate hydrolases"/>
    <property type="match status" value="2"/>
</dbReference>
<dbReference type="GO" id="GO:0006952">
    <property type="term" value="P:defense response"/>
    <property type="evidence" value="ECO:0007669"/>
    <property type="project" value="InterPro"/>
</dbReference>
<dbReference type="PANTHER" id="PTHR11017">
    <property type="entry name" value="LEUCINE-RICH REPEAT-CONTAINING PROTEIN"/>
    <property type="match status" value="1"/>
</dbReference>
<gene>
    <name evidence="7 8 9 10" type="primary">LOC109007137</name>
</gene>
<dbReference type="GeneID" id="109007137"/>
<dbReference type="Proteomes" id="UP000235220">
    <property type="component" value="Chromosome 6"/>
</dbReference>
<dbReference type="InterPro" id="IPR000157">
    <property type="entry name" value="TIR_dom"/>
</dbReference>
<dbReference type="Pfam" id="PF01582">
    <property type="entry name" value="TIR"/>
    <property type="match status" value="1"/>
</dbReference>
<keyword evidence="6" id="KW-1185">Reference proteome</keyword>
<dbReference type="Gramene" id="Jr06_17690_p1">
    <property type="protein sequence ID" value="cds.Jr06_17690_p1"/>
    <property type="gene ID" value="Jr06_17690"/>
</dbReference>
<reference evidence="7 8" key="1">
    <citation type="submission" date="2025-04" db="UniProtKB">
        <authorList>
            <consortium name="RefSeq"/>
        </authorList>
    </citation>
    <scope>IDENTIFICATION</scope>
    <source>
        <tissue evidence="7 8">Leaves</tissue>
    </source>
</reference>
<dbReference type="RefSeq" id="XP_018842228.1">
    <property type="nucleotide sequence ID" value="XM_018986683.2"/>
</dbReference>
<protein>
    <submittedName>
        <fullName evidence="7 8">Uncharacterized protein LOC109007137 isoform X1</fullName>
    </submittedName>
</protein>
<keyword evidence="2" id="KW-0677">Repeat</keyword>
<dbReference type="GO" id="GO:0007165">
    <property type="term" value="P:signal transduction"/>
    <property type="evidence" value="ECO:0007669"/>
    <property type="project" value="InterPro"/>
</dbReference>
<dbReference type="OrthoDB" id="1936883at2759"/>